<dbReference type="PATRIC" id="fig|1497955.3.peg.1116"/>
<dbReference type="Gene3D" id="3.30.1370.10">
    <property type="entry name" value="K Homology domain, type 1"/>
    <property type="match status" value="1"/>
</dbReference>
<comment type="caution">
    <text evidence="9">The sequence shown here is derived from an EMBL/GenBank/DDBJ whole genome shotgun (WGS) entry which is preliminary data.</text>
</comment>
<dbReference type="Pfam" id="PF01966">
    <property type="entry name" value="HD"/>
    <property type="match status" value="1"/>
</dbReference>
<dbReference type="HAMAP" id="MF_00335">
    <property type="entry name" value="RNase_Y"/>
    <property type="match status" value="1"/>
</dbReference>
<evidence type="ECO:0000256" key="6">
    <source>
        <dbReference type="NCBIfam" id="TIGR03319"/>
    </source>
</evidence>
<dbReference type="GO" id="GO:0005886">
    <property type="term" value="C:plasma membrane"/>
    <property type="evidence" value="ECO:0007669"/>
    <property type="project" value="UniProtKB-SubCell"/>
</dbReference>
<evidence type="ECO:0000313" key="9">
    <source>
        <dbReference type="EMBL" id="KXB39119.1"/>
    </source>
</evidence>
<dbReference type="NCBIfam" id="TIGR03319">
    <property type="entry name" value="RNase_Y"/>
    <property type="match status" value="1"/>
</dbReference>
<dbReference type="InterPro" id="IPR017705">
    <property type="entry name" value="Ribonuclease_Y"/>
</dbReference>
<dbReference type="InterPro" id="IPR003607">
    <property type="entry name" value="HD/PDEase_dom"/>
</dbReference>
<dbReference type="InterPro" id="IPR036612">
    <property type="entry name" value="KH_dom_type_1_sf"/>
</dbReference>
<evidence type="ECO:0000313" key="10">
    <source>
        <dbReference type="Proteomes" id="UP000070080"/>
    </source>
</evidence>
<dbReference type="GO" id="GO:0006402">
    <property type="term" value="P:mRNA catabolic process"/>
    <property type="evidence" value="ECO:0007669"/>
    <property type="project" value="UniProtKB-UniRule"/>
</dbReference>
<keyword evidence="10" id="KW-1185">Reference proteome</keyword>
<keyword evidence="5" id="KW-0472">Membrane</keyword>
<dbReference type="SUPFAM" id="SSF109604">
    <property type="entry name" value="HD-domain/PDEase-like"/>
    <property type="match status" value="1"/>
</dbReference>
<dbReference type="Gene3D" id="1.10.3210.10">
    <property type="entry name" value="Hypothetical protein af1432"/>
    <property type="match status" value="1"/>
</dbReference>
<dbReference type="PROSITE" id="PS51831">
    <property type="entry name" value="HD"/>
    <property type="match status" value="1"/>
</dbReference>
<dbReference type="EC" id="3.1.-.-" evidence="5 6"/>
<keyword evidence="2 5" id="KW-0255">Endonuclease</keyword>
<dbReference type="GO" id="GO:0004521">
    <property type="term" value="F:RNA endonuclease activity"/>
    <property type="evidence" value="ECO:0007669"/>
    <property type="project" value="UniProtKB-UniRule"/>
</dbReference>
<dbReference type="GO" id="GO:0003723">
    <property type="term" value="F:RNA binding"/>
    <property type="evidence" value="ECO:0007669"/>
    <property type="project" value="UniProtKB-UniRule"/>
</dbReference>
<dbReference type="SMART" id="SM00471">
    <property type="entry name" value="HDc"/>
    <property type="match status" value="1"/>
</dbReference>
<protein>
    <recommendedName>
        <fullName evidence="5 6">Ribonuclease Y</fullName>
        <shortName evidence="5">RNase Y</shortName>
        <ecNumber evidence="5 6">3.1.-.-</ecNumber>
    </recommendedName>
</protein>
<name>A0A133Y7C1_9FIRM</name>
<evidence type="ECO:0000256" key="2">
    <source>
        <dbReference type="ARBA" id="ARBA00022759"/>
    </source>
</evidence>
<dbReference type="GO" id="GO:0016787">
    <property type="term" value="F:hydrolase activity"/>
    <property type="evidence" value="ECO:0007669"/>
    <property type="project" value="UniProtKB-KW"/>
</dbReference>
<dbReference type="InterPro" id="IPR006674">
    <property type="entry name" value="HD_domain"/>
</dbReference>
<keyword evidence="5" id="KW-0812">Transmembrane</keyword>
<proteinExistence type="inferred from homology"/>
<organism evidence="9 10">
    <name type="scientific">Amygdalobacter nucleatus</name>
    <dbReference type="NCBI Taxonomy" id="3029274"/>
    <lineage>
        <taxon>Bacteria</taxon>
        <taxon>Bacillati</taxon>
        <taxon>Bacillota</taxon>
        <taxon>Clostridia</taxon>
        <taxon>Eubacteriales</taxon>
        <taxon>Oscillospiraceae</taxon>
        <taxon>Amygdalobacter</taxon>
    </lineage>
</organism>
<dbReference type="AlphaFoldDB" id="A0A133Y7C1"/>
<dbReference type="NCBIfam" id="TIGR00277">
    <property type="entry name" value="HDIG"/>
    <property type="match status" value="1"/>
</dbReference>
<evidence type="ECO:0000256" key="4">
    <source>
        <dbReference type="ARBA" id="ARBA00022884"/>
    </source>
</evidence>
<dbReference type="Pfam" id="PF12072">
    <property type="entry name" value="RNase_Y_N"/>
    <property type="match status" value="1"/>
</dbReference>
<keyword evidence="4 5" id="KW-0694">RNA-binding</keyword>
<dbReference type="InterPro" id="IPR022711">
    <property type="entry name" value="RNase_Y_N"/>
</dbReference>
<sequence length="522" mass="59263">MEVLKMWQTICAACGLVVGYGITYFLFNSKFSKIRQALQAEESQSKANANEIIEEAKKQGEKLKRDYLMQVKEEVHKAKVQLDQEIKNEKDNFAKERNRLEQKETNLDRKLEQSEQKKVQLDARDKQLTERETKLQALEAEREVALQEVASLSLEEAKQQVLEIAEKRYYRDMAIMYKRMEDEMKEKADEQARSIVVTAIQRYASDFVSETTVSVIDLPNDEMKGRIIGREGRNIRSFEAITGVDIIIDDTPGAVVISCFNPVRREIAKLTLEKLIQDGRIHPTRIEEMYEKSAREIDQMIVKAGDEAAFETGIIGMAPEVRHYLGRLKYRTSYGQNVLQHCIEVSKLAGMMAADLGLDVDMAKRAGLLHDVGKSCDFEIEGTHVELGVEIAKKYKEPDIVVNAIAAHHGDCEPKSEIAVLVMAADAISAARPGARRENLETYVKRIEKLEKLTESFEGVSKAYAIQAGREIRVIVNPEMVDDAEMTLKAHEICQKIEEELAYPGQIKVSMIRETRAVDYAR</sequence>
<dbReference type="InterPro" id="IPR006675">
    <property type="entry name" value="HDIG_dom"/>
</dbReference>
<evidence type="ECO:0000256" key="5">
    <source>
        <dbReference type="HAMAP-Rule" id="MF_00335"/>
    </source>
</evidence>
<dbReference type="InterPro" id="IPR004087">
    <property type="entry name" value="KH_dom"/>
</dbReference>
<comment type="subcellular location">
    <subcellularLocation>
        <location evidence="5">Cell membrane</location>
        <topology evidence="5">Single-pass membrane protein</topology>
    </subcellularLocation>
</comment>
<dbReference type="SMART" id="SM00322">
    <property type="entry name" value="KH"/>
    <property type="match status" value="1"/>
</dbReference>
<comment type="similarity">
    <text evidence="5">Belongs to the RNase Y family.</text>
</comment>
<keyword evidence="5" id="KW-1133">Transmembrane helix</keyword>
<dbReference type="PANTHER" id="PTHR12826:SF15">
    <property type="entry name" value="RIBONUCLEASE Y"/>
    <property type="match status" value="1"/>
</dbReference>
<dbReference type="CDD" id="cd22431">
    <property type="entry name" value="KH-I_RNaseY"/>
    <property type="match status" value="1"/>
</dbReference>
<dbReference type="PROSITE" id="PS50084">
    <property type="entry name" value="KH_TYPE_1"/>
    <property type="match status" value="1"/>
</dbReference>
<dbReference type="STRING" id="1497955.HMPREF1872_01145"/>
<reference evidence="10" key="1">
    <citation type="submission" date="2016-01" db="EMBL/GenBank/DDBJ databases">
        <authorList>
            <person name="Mitreva M."/>
            <person name="Pepin K.H."/>
            <person name="Mihindukulasuriya K.A."/>
            <person name="Fulton R."/>
            <person name="Fronick C."/>
            <person name="O'Laughlin M."/>
            <person name="Miner T."/>
            <person name="Herter B."/>
            <person name="Rosa B.A."/>
            <person name="Cordes M."/>
            <person name="Tomlinson C."/>
            <person name="Wollam A."/>
            <person name="Palsikar V.B."/>
            <person name="Mardis E.R."/>
            <person name="Wilson R.K."/>
        </authorList>
    </citation>
    <scope>NUCLEOTIDE SEQUENCE [LARGE SCALE GENOMIC DNA]</scope>
    <source>
        <strain evidence="10">KA00274</strain>
    </source>
</reference>
<dbReference type="CDD" id="cd00077">
    <property type="entry name" value="HDc"/>
    <property type="match status" value="1"/>
</dbReference>
<keyword evidence="3 5" id="KW-0378">Hydrolase</keyword>
<evidence type="ECO:0000259" key="8">
    <source>
        <dbReference type="PROSITE" id="PS51831"/>
    </source>
</evidence>
<comment type="function">
    <text evidence="5">Endoribonuclease that initiates mRNA decay.</text>
</comment>
<dbReference type="EMBL" id="LSCV01000042">
    <property type="protein sequence ID" value="KXB39119.1"/>
    <property type="molecule type" value="Genomic_DNA"/>
</dbReference>
<evidence type="ECO:0000256" key="7">
    <source>
        <dbReference type="SAM" id="MobiDB-lite"/>
    </source>
</evidence>
<dbReference type="InterPro" id="IPR004088">
    <property type="entry name" value="KH_dom_type_1"/>
</dbReference>
<dbReference type="Pfam" id="PF00013">
    <property type="entry name" value="KH_1"/>
    <property type="match status" value="1"/>
</dbReference>
<evidence type="ECO:0000256" key="1">
    <source>
        <dbReference type="ARBA" id="ARBA00022722"/>
    </source>
</evidence>
<dbReference type="SUPFAM" id="SSF54791">
    <property type="entry name" value="Eukaryotic type KH-domain (KH-domain type I)"/>
    <property type="match status" value="1"/>
</dbReference>
<dbReference type="PANTHER" id="PTHR12826">
    <property type="entry name" value="RIBONUCLEASE Y"/>
    <property type="match status" value="1"/>
</dbReference>
<keyword evidence="1 5" id="KW-0540">Nuclease</keyword>
<dbReference type="Proteomes" id="UP000070080">
    <property type="component" value="Unassembled WGS sequence"/>
</dbReference>
<gene>
    <name evidence="5" type="primary">rny</name>
    <name evidence="9" type="ORF">HMPREF1872_01145</name>
</gene>
<feature type="region of interest" description="Disordered" evidence="7">
    <location>
        <begin position="99"/>
        <end position="123"/>
    </location>
</feature>
<accession>A0A133Y7C1</accession>
<keyword evidence="5" id="KW-1003">Cell membrane</keyword>
<evidence type="ECO:0000256" key="3">
    <source>
        <dbReference type="ARBA" id="ARBA00022801"/>
    </source>
</evidence>
<feature type="transmembrane region" description="Helical" evidence="5">
    <location>
        <begin position="6"/>
        <end position="27"/>
    </location>
</feature>
<feature type="domain" description="HD" evidence="8">
    <location>
        <begin position="338"/>
        <end position="431"/>
    </location>
</feature>